<dbReference type="InterPro" id="IPR052155">
    <property type="entry name" value="Biofilm_reg_signaling"/>
</dbReference>
<dbReference type="InterPro" id="IPR000700">
    <property type="entry name" value="PAS-assoc_C"/>
</dbReference>
<dbReference type="SMART" id="SM00091">
    <property type="entry name" value="PAS"/>
    <property type="match status" value="2"/>
</dbReference>
<dbReference type="NCBIfam" id="TIGR00229">
    <property type="entry name" value="sensory_box"/>
    <property type="match status" value="1"/>
</dbReference>
<dbReference type="InterPro" id="IPR043128">
    <property type="entry name" value="Rev_trsase/Diguanyl_cyclase"/>
</dbReference>
<accession>A0A7U6JFH7</accession>
<evidence type="ECO:0000259" key="2">
    <source>
        <dbReference type="PROSITE" id="PS50112"/>
    </source>
</evidence>
<dbReference type="SMART" id="SM00267">
    <property type="entry name" value="GGDEF"/>
    <property type="match status" value="1"/>
</dbReference>
<dbReference type="InterPro" id="IPR035965">
    <property type="entry name" value="PAS-like_dom_sf"/>
</dbReference>
<evidence type="ECO:0000259" key="3">
    <source>
        <dbReference type="PROSITE" id="PS50113"/>
    </source>
</evidence>
<dbReference type="CDD" id="cd01949">
    <property type="entry name" value="GGDEF"/>
    <property type="match status" value="1"/>
</dbReference>
<proteinExistence type="predicted"/>
<gene>
    <name evidence="6" type="ORF">TBH_C0050</name>
</gene>
<dbReference type="InterPro" id="IPR013656">
    <property type="entry name" value="PAS_4"/>
</dbReference>
<evidence type="ECO:0000313" key="7">
    <source>
        <dbReference type="Proteomes" id="UP000031631"/>
    </source>
</evidence>
<dbReference type="Proteomes" id="UP000031631">
    <property type="component" value="Chromosome"/>
</dbReference>
<dbReference type="PANTHER" id="PTHR44757">
    <property type="entry name" value="DIGUANYLATE CYCLASE DGCP"/>
    <property type="match status" value="1"/>
</dbReference>
<dbReference type="InterPro" id="IPR029787">
    <property type="entry name" value="Nucleotide_cyclase"/>
</dbReference>
<dbReference type="Pfam" id="PF00990">
    <property type="entry name" value="GGDEF"/>
    <property type="match status" value="1"/>
</dbReference>
<dbReference type="KEGG" id="tbn:TBH_C0050"/>
<dbReference type="PANTHER" id="PTHR44757:SF2">
    <property type="entry name" value="BIOFILM ARCHITECTURE MAINTENANCE PROTEIN MBAA"/>
    <property type="match status" value="1"/>
</dbReference>
<dbReference type="SUPFAM" id="SSF141868">
    <property type="entry name" value="EAL domain-like"/>
    <property type="match status" value="1"/>
</dbReference>
<feature type="domain" description="PAS" evidence="2">
    <location>
        <begin position="68"/>
        <end position="138"/>
    </location>
</feature>
<dbReference type="PROSITE" id="PS50112">
    <property type="entry name" value="PAS"/>
    <property type="match status" value="1"/>
</dbReference>
<dbReference type="EMBL" id="AP012273">
    <property type="protein sequence ID" value="BAO42999.1"/>
    <property type="molecule type" value="Genomic_DNA"/>
</dbReference>
<dbReference type="PROSITE" id="PS50883">
    <property type="entry name" value="EAL"/>
    <property type="match status" value="1"/>
</dbReference>
<dbReference type="InterPro" id="IPR000160">
    <property type="entry name" value="GGDEF_dom"/>
</dbReference>
<dbReference type="Pfam" id="PF13426">
    <property type="entry name" value="PAS_9"/>
    <property type="match status" value="1"/>
</dbReference>
<dbReference type="InterPro" id="IPR001633">
    <property type="entry name" value="EAL_dom"/>
</dbReference>
<feature type="domain" description="GGDEF" evidence="5">
    <location>
        <begin position="346"/>
        <end position="479"/>
    </location>
</feature>
<dbReference type="CDD" id="cd01948">
    <property type="entry name" value="EAL"/>
    <property type="match status" value="1"/>
</dbReference>
<organism evidence="6 7">
    <name type="scientific">Thiolapillus brandeum</name>
    <dbReference type="NCBI Taxonomy" id="1076588"/>
    <lineage>
        <taxon>Bacteria</taxon>
        <taxon>Pseudomonadati</taxon>
        <taxon>Pseudomonadota</taxon>
        <taxon>Gammaproteobacteria</taxon>
        <taxon>Chromatiales</taxon>
        <taxon>Sedimenticolaceae</taxon>
        <taxon>Thiolapillus</taxon>
    </lineage>
</organism>
<evidence type="ECO:0000313" key="6">
    <source>
        <dbReference type="EMBL" id="BAO42999.1"/>
    </source>
</evidence>
<dbReference type="SUPFAM" id="SSF55073">
    <property type="entry name" value="Nucleotide cyclase"/>
    <property type="match status" value="1"/>
</dbReference>
<dbReference type="Gene3D" id="3.30.450.20">
    <property type="entry name" value="PAS domain"/>
    <property type="match status" value="2"/>
</dbReference>
<name>A0A7U6JFH7_9GAMM</name>
<dbReference type="InterPro" id="IPR035919">
    <property type="entry name" value="EAL_sf"/>
</dbReference>
<dbReference type="Gene3D" id="3.20.20.450">
    <property type="entry name" value="EAL domain"/>
    <property type="match status" value="1"/>
</dbReference>
<dbReference type="RefSeq" id="WP_144375079.1">
    <property type="nucleotide sequence ID" value="NZ_AP012273.1"/>
</dbReference>
<reference evidence="6 7" key="1">
    <citation type="journal article" date="2014" name="PLoS ONE">
        <title>Physiological and genomic features of a novel sulfur-oxidizing gammaproteobacterium belonging to a previously uncultivated symbiotic lineage isolated from a hydrothermal vent.</title>
        <authorList>
            <person name="Nunoura T."/>
            <person name="Takaki Y."/>
            <person name="Kazama H."/>
            <person name="Kakuta J."/>
            <person name="Shimamura S."/>
            <person name="Makita H."/>
            <person name="Hirai M."/>
            <person name="Miyazaki M."/>
            <person name="Takai K."/>
        </authorList>
    </citation>
    <scope>NUCLEOTIDE SEQUENCE [LARGE SCALE GENOMIC DNA]</scope>
    <source>
        <strain evidence="6 7">Hiromi1</strain>
    </source>
</reference>
<keyword evidence="7" id="KW-1185">Reference proteome</keyword>
<dbReference type="PROSITE" id="PS50887">
    <property type="entry name" value="GGDEF"/>
    <property type="match status" value="1"/>
</dbReference>
<feature type="domain" description="EAL" evidence="4">
    <location>
        <begin position="488"/>
        <end position="742"/>
    </location>
</feature>
<dbReference type="InterPro" id="IPR000014">
    <property type="entry name" value="PAS"/>
</dbReference>
<dbReference type="Gene3D" id="3.30.70.270">
    <property type="match status" value="1"/>
</dbReference>
<dbReference type="PROSITE" id="PS50113">
    <property type="entry name" value="PAC"/>
    <property type="match status" value="1"/>
</dbReference>
<dbReference type="SMART" id="SM00052">
    <property type="entry name" value="EAL"/>
    <property type="match status" value="1"/>
</dbReference>
<evidence type="ECO:0000259" key="5">
    <source>
        <dbReference type="PROSITE" id="PS50887"/>
    </source>
</evidence>
<dbReference type="CDD" id="cd00130">
    <property type="entry name" value="PAS"/>
    <property type="match status" value="1"/>
</dbReference>
<evidence type="ECO:0000256" key="1">
    <source>
        <dbReference type="ARBA" id="ARBA00001946"/>
    </source>
</evidence>
<evidence type="ECO:0000259" key="4">
    <source>
        <dbReference type="PROSITE" id="PS50883"/>
    </source>
</evidence>
<dbReference type="FunFam" id="3.30.70.270:FF:000001">
    <property type="entry name" value="Diguanylate cyclase domain protein"/>
    <property type="match status" value="1"/>
</dbReference>
<dbReference type="InterPro" id="IPR001610">
    <property type="entry name" value="PAC"/>
</dbReference>
<dbReference type="SUPFAM" id="SSF55785">
    <property type="entry name" value="PYP-like sensor domain (PAS domain)"/>
    <property type="match status" value="2"/>
</dbReference>
<dbReference type="GO" id="GO:0003824">
    <property type="term" value="F:catalytic activity"/>
    <property type="evidence" value="ECO:0007669"/>
    <property type="project" value="UniProtKB-ARBA"/>
</dbReference>
<protein>
    <recommendedName>
        <fullName evidence="8">EAL domain-containing protein</fullName>
    </recommendedName>
</protein>
<dbReference type="Pfam" id="PF08448">
    <property type="entry name" value="PAS_4"/>
    <property type="match status" value="1"/>
</dbReference>
<evidence type="ECO:0008006" key="8">
    <source>
        <dbReference type="Google" id="ProtNLM"/>
    </source>
</evidence>
<dbReference type="Pfam" id="PF00563">
    <property type="entry name" value="EAL"/>
    <property type="match status" value="1"/>
</dbReference>
<dbReference type="NCBIfam" id="TIGR00254">
    <property type="entry name" value="GGDEF"/>
    <property type="match status" value="1"/>
</dbReference>
<sequence length="751" mass="84422">MHRLLERQLKKLMLARDKAPQDKAWRDFLQKVDEAYRQADQDRYTLERSLTISSDEMQSLYQQLKASSEARLSAIATAFPDMLFFQDEEGRFLDVLTAHPEALYVPREEIIGSRMEDVFEENLSRCFHKLLSDTLSNNSLQQIEYQMLNGSGDLRLYEARMVPMDYREQGRRTLLTVVRDITDTRRNETRAQLVSKALNAAREGVVILDEEKHIISANPAVEGICQVALVDILGSEISALCSEGGPLLDEDAWLILETVGRWHGEVLLYRPDGSQASLWLSADRVQPEINASLYYVILLSDISELHASRMELERLATHDPLTGLPNRILFQDRLEQALTRVQRSGLSGALFFMDLDRFKIINDSLGHQVGDRLLQAVADRLARHLRQGDTLARMGGDEFTLIVENLKRPEDVVQLLEKLQEEFRRPFTVDGHELRTTASIGVSVFPRDGSTVEEVVKHADTAMYSAKDGGRDQYRFFTEKLNLSAYSCFDTEQGLHKALANSEFYLVYQPQYELATGELVGVEALLRWNRSGQGLIRPAKFIPMAEMTGLIIPLGTWVRETVCKQIVAWREEGTVPPRVAINLSSRELVRPGLNASVASQMATYRIPAECLEFEITESVIIERGDVAYQNLFSLTEMGIELAIDDFGTGHSSLVNLKRFPLAGLKIDRSFVRDLLVDANDEAIVRATIALARSFGMKTVAEGVENHQQLEFLRKAGCDVVQGHVCGKPMSPKGISRLLAASAPDALADGHQ</sequence>
<comment type="cofactor">
    <cofactor evidence="1">
        <name>Mg(2+)</name>
        <dbReference type="ChEBI" id="CHEBI:18420"/>
    </cofactor>
</comment>
<dbReference type="AlphaFoldDB" id="A0A7U6JFH7"/>
<dbReference type="OrthoDB" id="8553030at2"/>
<feature type="domain" description="PAC" evidence="3">
    <location>
        <begin position="141"/>
        <end position="193"/>
    </location>
</feature>
<dbReference type="SMART" id="SM00086">
    <property type="entry name" value="PAC"/>
    <property type="match status" value="2"/>
</dbReference>